<evidence type="ECO:0000313" key="2">
    <source>
        <dbReference type="EMBL" id="MBL0423995.1"/>
    </source>
</evidence>
<keyword evidence="3" id="KW-1185">Reference proteome</keyword>
<feature type="region of interest" description="Disordered" evidence="1">
    <location>
        <begin position="1"/>
        <end position="34"/>
    </location>
</feature>
<proteinExistence type="predicted"/>
<comment type="caution">
    <text evidence="2">The sequence shown here is derived from an EMBL/GenBank/DDBJ whole genome shotgun (WGS) entry which is preliminary data.</text>
</comment>
<accession>A0ABS1JIF3</accession>
<organism evidence="2 3">
    <name type="scientific">Ramlibacter alkalitolerans</name>
    <dbReference type="NCBI Taxonomy" id="2039631"/>
    <lineage>
        <taxon>Bacteria</taxon>
        <taxon>Pseudomonadati</taxon>
        <taxon>Pseudomonadota</taxon>
        <taxon>Betaproteobacteria</taxon>
        <taxon>Burkholderiales</taxon>
        <taxon>Comamonadaceae</taxon>
        <taxon>Ramlibacter</taxon>
    </lineage>
</organism>
<reference evidence="2 3" key="1">
    <citation type="journal article" date="2017" name="Int. J. Syst. Evol. Microbiol.">
        <title>Ramlibacter alkalitolerans sp. nov., alkali-tolerant bacterium isolated from soil of ginseng.</title>
        <authorList>
            <person name="Lee D.H."/>
            <person name="Cha C.J."/>
        </authorList>
    </citation>
    <scope>NUCLEOTIDE SEQUENCE [LARGE SCALE GENOMIC DNA]</scope>
    <source>
        <strain evidence="2 3">KACC 19305</strain>
    </source>
</reference>
<evidence type="ECO:0000256" key="1">
    <source>
        <dbReference type="SAM" id="MobiDB-lite"/>
    </source>
</evidence>
<evidence type="ECO:0000313" key="3">
    <source>
        <dbReference type="Proteomes" id="UP000622707"/>
    </source>
</evidence>
<protein>
    <submittedName>
        <fullName evidence="2">Uncharacterized protein</fullName>
    </submittedName>
</protein>
<sequence>MPITFEEVSADIEREPRTEAPAEPAPPAAGPDLGAQLEQLLRLRAEREARTCDR</sequence>
<dbReference type="Proteomes" id="UP000622707">
    <property type="component" value="Unassembled WGS sequence"/>
</dbReference>
<name>A0ABS1JIF3_9BURK</name>
<dbReference type="EMBL" id="JAEQND010000001">
    <property type="protein sequence ID" value="MBL0423995.1"/>
    <property type="molecule type" value="Genomic_DNA"/>
</dbReference>
<dbReference type="RefSeq" id="WP_201687214.1">
    <property type="nucleotide sequence ID" value="NZ_JAEQND010000001.1"/>
</dbReference>
<feature type="compositionally biased region" description="Basic and acidic residues" evidence="1">
    <location>
        <begin position="11"/>
        <end position="20"/>
    </location>
</feature>
<gene>
    <name evidence="2" type="ORF">JI746_02655</name>
</gene>